<evidence type="ECO:0000256" key="2">
    <source>
        <dbReference type="SAM" id="SignalP"/>
    </source>
</evidence>
<sequence length="153" mass="16773">MTCFHSIFCFFDILSPCLNGCLTSLQPQSNNAPVQNASNNSSPSFCLVVLIRLHVLLVAFGLACSAISFVILLICPACSTLLQKLDSTCRCSESTPFCLMLHLTTTPGPTKQMVYVKALRPISAARSWGQNTLAASLNRPHHPASRTCRWMRK</sequence>
<keyword evidence="1" id="KW-0472">Membrane</keyword>
<dbReference type="Proteomes" id="UP001492380">
    <property type="component" value="Unassembled WGS sequence"/>
</dbReference>
<feature type="transmembrane region" description="Helical" evidence="1">
    <location>
        <begin position="49"/>
        <end position="75"/>
    </location>
</feature>
<evidence type="ECO:0000313" key="4">
    <source>
        <dbReference type="Proteomes" id="UP001492380"/>
    </source>
</evidence>
<keyword evidence="1" id="KW-0812">Transmembrane</keyword>
<accession>A0ABR1Z1U8</accession>
<keyword evidence="1" id="KW-1133">Transmembrane helix</keyword>
<evidence type="ECO:0000256" key="1">
    <source>
        <dbReference type="SAM" id="Phobius"/>
    </source>
</evidence>
<gene>
    <name evidence="3" type="ORF">HDK90DRAFT_348</name>
</gene>
<keyword evidence="2" id="KW-0732">Signal</keyword>
<feature type="signal peptide" evidence="2">
    <location>
        <begin position="1"/>
        <end position="20"/>
    </location>
</feature>
<keyword evidence="4" id="KW-1185">Reference proteome</keyword>
<evidence type="ECO:0000313" key="3">
    <source>
        <dbReference type="EMBL" id="KAK8246162.1"/>
    </source>
</evidence>
<name>A0ABR1Z1U8_9PEZI</name>
<proteinExistence type="predicted"/>
<protein>
    <submittedName>
        <fullName evidence="3">Uncharacterized protein</fullName>
    </submittedName>
</protein>
<reference evidence="3 4" key="1">
    <citation type="submission" date="2024-04" db="EMBL/GenBank/DDBJ databases">
        <title>Phyllosticta paracitricarpa is synonymous to the EU quarantine fungus P. citricarpa based on phylogenomic analyses.</title>
        <authorList>
            <consortium name="Lawrence Berkeley National Laboratory"/>
            <person name="Van Ingen-Buijs V.A."/>
            <person name="Van Westerhoven A.C."/>
            <person name="Haridas S."/>
            <person name="Skiadas P."/>
            <person name="Martin F."/>
            <person name="Groenewald J.Z."/>
            <person name="Crous P.W."/>
            <person name="Seidl M.F."/>
        </authorList>
    </citation>
    <scope>NUCLEOTIDE SEQUENCE [LARGE SCALE GENOMIC DNA]</scope>
    <source>
        <strain evidence="3 4">CBS 123374</strain>
    </source>
</reference>
<dbReference type="EMBL" id="JBBWRZ010000001">
    <property type="protein sequence ID" value="KAK8246162.1"/>
    <property type="molecule type" value="Genomic_DNA"/>
</dbReference>
<organism evidence="3 4">
    <name type="scientific">Phyllosticta capitalensis</name>
    <dbReference type="NCBI Taxonomy" id="121624"/>
    <lineage>
        <taxon>Eukaryota</taxon>
        <taxon>Fungi</taxon>
        <taxon>Dikarya</taxon>
        <taxon>Ascomycota</taxon>
        <taxon>Pezizomycotina</taxon>
        <taxon>Dothideomycetes</taxon>
        <taxon>Dothideomycetes incertae sedis</taxon>
        <taxon>Botryosphaeriales</taxon>
        <taxon>Phyllostictaceae</taxon>
        <taxon>Phyllosticta</taxon>
    </lineage>
</organism>
<comment type="caution">
    <text evidence="3">The sequence shown here is derived from an EMBL/GenBank/DDBJ whole genome shotgun (WGS) entry which is preliminary data.</text>
</comment>
<feature type="chain" id="PRO_5045673021" evidence="2">
    <location>
        <begin position="21"/>
        <end position="153"/>
    </location>
</feature>